<proteinExistence type="predicted"/>
<evidence type="ECO:0000313" key="3">
    <source>
        <dbReference type="Proteomes" id="UP000790580"/>
    </source>
</evidence>
<dbReference type="Proteomes" id="UP000790580">
    <property type="component" value="Unassembled WGS sequence"/>
</dbReference>
<keyword evidence="3" id="KW-1185">Reference proteome</keyword>
<protein>
    <submittedName>
        <fullName evidence="2">Uncharacterized protein</fullName>
    </submittedName>
</protein>
<sequence length="471" mass="54870">MSNNKVHEKELQKILQQNTMRASNEIRQKSLQAFKNGINHSIRIQKKKKKWYKVRYRFIISTSSILAASIAMLLVYNDFFQNESLDPNVEVQQSVSDRSFVLNDIRENNDVLEKVLNKYPYDYEDINSLGYHDISNDSLTIRLPTGWSVENTDNEKINIAKINGTNSENMNLYLFNEMDSSYQEEIIDDFISNIAVSNVKSTKIPNTLLTNEIRINFDIGFPHDEILPINMEEAEIYAFIDEENERFMELYIGEIYGQPMVFTVDIPLNQQESWAISWIVLSFMIIQDSPPYVVHGSEGESDPTTYNRPITQSVILPIGAFGYEEVPVELYINEELGISSYLPVGTNVERIEHEYFTEFRFTEDNVSENSFYAFGKLKDSFQLDHAKEIMFSSFNIDLGYYEDLGGGQPYHYSYYSGMDEAFIDGWFNLFELSGDWYYIHKHADRSDYNGGVYSQRLRMFEELIETIETHD</sequence>
<keyword evidence="1" id="KW-0472">Membrane</keyword>
<comment type="caution">
    <text evidence="2">The sequence shown here is derived from an EMBL/GenBank/DDBJ whole genome shotgun (WGS) entry which is preliminary data.</text>
</comment>
<evidence type="ECO:0000256" key="1">
    <source>
        <dbReference type="SAM" id="Phobius"/>
    </source>
</evidence>
<evidence type="ECO:0000313" key="2">
    <source>
        <dbReference type="EMBL" id="MBU9720019.1"/>
    </source>
</evidence>
<keyword evidence="1" id="KW-1133">Transmembrane helix</keyword>
<keyword evidence="1" id="KW-0812">Transmembrane</keyword>
<gene>
    <name evidence="2" type="ORF">KS407_01015</name>
</gene>
<dbReference type="RefSeq" id="WP_088075178.1">
    <property type="nucleotide sequence ID" value="NZ_JAHQCR010000010.1"/>
</dbReference>
<accession>A0ABS6JN91</accession>
<name>A0ABS6JN91_9BACI</name>
<reference evidence="2 3" key="1">
    <citation type="submission" date="2021-06" db="EMBL/GenBank/DDBJ databases">
        <title>Bacillus sp. RD4P76, an endophyte from a halophyte.</title>
        <authorList>
            <person name="Sun J.-Q."/>
        </authorList>
    </citation>
    <scope>NUCLEOTIDE SEQUENCE [LARGE SCALE GENOMIC DNA]</scope>
    <source>
        <strain evidence="2 3">JCM 17098</strain>
    </source>
</reference>
<feature type="transmembrane region" description="Helical" evidence="1">
    <location>
        <begin position="56"/>
        <end position="76"/>
    </location>
</feature>
<organism evidence="2 3">
    <name type="scientific">Evansella alkalicola</name>
    <dbReference type="NCBI Taxonomy" id="745819"/>
    <lineage>
        <taxon>Bacteria</taxon>
        <taxon>Bacillati</taxon>
        <taxon>Bacillota</taxon>
        <taxon>Bacilli</taxon>
        <taxon>Bacillales</taxon>
        <taxon>Bacillaceae</taxon>
        <taxon>Evansella</taxon>
    </lineage>
</organism>
<dbReference type="EMBL" id="JAHQCR010000010">
    <property type="protein sequence ID" value="MBU9720019.1"/>
    <property type="molecule type" value="Genomic_DNA"/>
</dbReference>